<dbReference type="InParanoid" id="A0A2R5GC63"/>
<evidence type="ECO:0000259" key="13">
    <source>
        <dbReference type="Pfam" id="PF08240"/>
    </source>
</evidence>
<dbReference type="Proteomes" id="UP000241890">
    <property type="component" value="Unassembled WGS sequence"/>
</dbReference>
<dbReference type="GO" id="GO:0046294">
    <property type="term" value="P:formaldehyde catabolic process"/>
    <property type="evidence" value="ECO:0007669"/>
    <property type="project" value="InterPro"/>
</dbReference>
<dbReference type="AlphaFoldDB" id="A0A2R5GC63"/>
<dbReference type="GO" id="GO:0008270">
    <property type="term" value="F:zinc ion binding"/>
    <property type="evidence" value="ECO:0007669"/>
    <property type="project" value="InterPro"/>
</dbReference>
<comment type="catalytic activity">
    <reaction evidence="10">
        <text>a primary alcohol + NAD(+) = an aldehyde + NADH + H(+)</text>
        <dbReference type="Rhea" id="RHEA:10736"/>
        <dbReference type="ChEBI" id="CHEBI:15378"/>
        <dbReference type="ChEBI" id="CHEBI:15734"/>
        <dbReference type="ChEBI" id="CHEBI:17478"/>
        <dbReference type="ChEBI" id="CHEBI:57540"/>
        <dbReference type="ChEBI" id="CHEBI:57945"/>
        <dbReference type="EC" id="1.1.1.1"/>
    </reaction>
</comment>
<evidence type="ECO:0000256" key="6">
    <source>
        <dbReference type="ARBA" id="ARBA00023027"/>
    </source>
</evidence>
<comment type="catalytic activity">
    <reaction evidence="8">
        <text>S-(hydroxymethyl)glutathione + NAD(+) = S-formylglutathione + NADH + H(+)</text>
        <dbReference type="Rhea" id="RHEA:19985"/>
        <dbReference type="ChEBI" id="CHEBI:15378"/>
        <dbReference type="ChEBI" id="CHEBI:57540"/>
        <dbReference type="ChEBI" id="CHEBI:57688"/>
        <dbReference type="ChEBI" id="CHEBI:57945"/>
        <dbReference type="ChEBI" id="CHEBI:58758"/>
        <dbReference type="EC" id="1.1.1.284"/>
    </reaction>
</comment>
<sequence length="433" mass="46480">MLAVQRAARVATLGLRRANVAPALGRALSQSATAGKPIECDAAIAWEPKKEYWKDALTIEKVIVDPPGPGEVRVKITHAALCHTDAFTLEGSDPEGLFPAVLGHEAAGIVESVGEGVTTVKPGDKVIPCYQAECFEHDQHSDHCPRCRGYRVGKTNLCGKIRPYTGAGVMKSDGKPRFRSARTGEALYHYMGVSAFSQYTVLHEESCAKIRDDAPLETMNLLGCGLATGWGAVQNTAKVEPESICAIFGMGTVGLAVIEACKRAGAKQIIGVDLDDNKKSLAEEFGVTDFVNPTKFGDRPIQEVLVEMTGGGVDYSFDCTGNVKVMRSALEACHIGWGKSVVIGVAGAGQEISTRPFQLVTGRVWMGTAFGGFKSRSEVPKLVDQCMAGELKVDPYITHQVNLSNINRAFELMHNGESLRTVIYMDNDATNSA</sequence>
<evidence type="ECO:0000256" key="11">
    <source>
        <dbReference type="RuleBase" id="RU361277"/>
    </source>
</evidence>
<dbReference type="OrthoDB" id="417550at2759"/>
<reference evidence="14 15" key="1">
    <citation type="submission" date="2017-12" db="EMBL/GenBank/DDBJ databases">
        <title>Sequencing, de novo assembly and annotation of complete genome of a new Thraustochytrid species, strain FCC1311.</title>
        <authorList>
            <person name="Sedici K."/>
            <person name="Godart F."/>
            <person name="Aiese Cigliano R."/>
            <person name="Sanseverino W."/>
            <person name="Barakat M."/>
            <person name="Ortet P."/>
            <person name="Marechal E."/>
            <person name="Cagnac O."/>
            <person name="Amato A."/>
        </authorList>
    </citation>
    <scope>NUCLEOTIDE SEQUENCE [LARGE SCALE GENOMIC DNA]</scope>
</reference>
<evidence type="ECO:0000313" key="14">
    <source>
        <dbReference type="EMBL" id="GBG27318.1"/>
    </source>
</evidence>
<dbReference type="InterPro" id="IPR036291">
    <property type="entry name" value="NAD(P)-bd_dom_sf"/>
</dbReference>
<dbReference type="CDD" id="cd08300">
    <property type="entry name" value="alcohol_DH_class_III"/>
    <property type="match status" value="1"/>
</dbReference>
<evidence type="ECO:0000256" key="9">
    <source>
        <dbReference type="ARBA" id="ARBA00049164"/>
    </source>
</evidence>
<dbReference type="GO" id="GO:0004022">
    <property type="term" value="F:alcohol dehydrogenase (NAD+) activity"/>
    <property type="evidence" value="ECO:0007669"/>
    <property type="project" value="UniProtKB-EC"/>
</dbReference>
<evidence type="ECO:0000256" key="7">
    <source>
        <dbReference type="ARBA" id="ARBA00047793"/>
    </source>
</evidence>
<dbReference type="PANTHER" id="PTHR43880">
    <property type="entry name" value="ALCOHOL DEHYDROGENASE"/>
    <property type="match status" value="1"/>
</dbReference>
<comment type="caution">
    <text evidence="14">The sequence shown here is derived from an EMBL/GenBank/DDBJ whole genome shotgun (WGS) entry which is preliminary data.</text>
</comment>
<dbReference type="GO" id="GO:0051903">
    <property type="term" value="F:S-(hydroxymethyl)glutathione dehydrogenase [NAD(P)+] activity"/>
    <property type="evidence" value="ECO:0007669"/>
    <property type="project" value="UniProtKB-EC"/>
</dbReference>
<dbReference type="InterPro" id="IPR013149">
    <property type="entry name" value="ADH-like_C"/>
</dbReference>
<evidence type="ECO:0000256" key="1">
    <source>
        <dbReference type="ARBA" id="ARBA00001947"/>
    </source>
</evidence>
<dbReference type="SUPFAM" id="SSF51735">
    <property type="entry name" value="NAD(P)-binding Rossmann-fold domains"/>
    <property type="match status" value="1"/>
</dbReference>
<dbReference type="SUPFAM" id="SSF50129">
    <property type="entry name" value="GroES-like"/>
    <property type="match status" value="2"/>
</dbReference>
<proteinExistence type="inferred from homology"/>
<dbReference type="PROSITE" id="PS00059">
    <property type="entry name" value="ADH_ZINC"/>
    <property type="match status" value="1"/>
</dbReference>
<evidence type="ECO:0000256" key="8">
    <source>
        <dbReference type="ARBA" id="ARBA00048110"/>
    </source>
</evidence>
<name>A0A2R5GC63_9STRA</name>
<dbReference type="FunFam" id="3.90.180.10:FF:000067">
    <property type="entry name" value="alcohol dehydrogenase 1-like isoform X1"/>
    <property type="match status" value="1"/>
</dbReference>
<comment type="similarity">
    <text evidence="2">Belongs to the zinc-containing alcohol dehydrogenase family. Class-III subfamily.</text>
</comment>
<dbReference type="Pfam" id="PF08240">
    <property type="entry name" value="ADH_N"/>
    <property type="match status" value="1"/>
</dbReference>
<evidence type="ECO:0000313" key="15">
    <source>
        <dbReference type="Proteomes" id="UP000241890"/>
    </source>
</evidence>
<dbReference type="EMBL" id="BEYU01000029">
    <property type="protein sequence ID" value="GBG27318.1"/>
    <property type="molecule type" value="Genomic_DNA"/>
</dbReference>
<comment type="cofactor">
    <cofactor evidence="1 11">
        <name>Zn(2+)</name>
        <dbReference type="ChEBI" id="CHEBI:29105"/>
    </cofactor>
</comment>
<evidence type="ECO:0000256" key="5">
    <source>
        <dbReference type="ARBA" id="ARBA00023002"/>
    </source>
</evidence>
<comment type="catalytic activity">
    <reaction evidence="7">
        <text>S-(hydroxymethyl)glutathione + NADP(+) = S-formylglutathione + NADPH + H(+)</text>
        <dbReference type="Rhea" id="RHEA:19981"/>
        <dbReference type="ChEBI" id="CHEBI:15378"/>
        <dbReference type="ChEBI" id="CHEBI:57688"/>
        <dbReference type="ChEBI" id="CHEBI:57783"/>
        <dbReference type="ChEBI" id="CHEBI:58349"/>
        <dbReference type="ChEBI" id="CHEBI:58758"/>
        <dbReference type="EC" id="1.1.1.284"/>
    </reaction>
</comment>
<dbReference type="InterPro" id="IPR013154">
    <property type="entry name" value="ADH-like_N"/>
</dbReference>
<evidence type="ECO:0000259" key="12">
    <source>
        <dbReference type="Pfam" id="PF00107"/>
    </source>
</evidence>
<evidence type="ECO:0000256" key="4">
    <source>
        <dbReference type="ARBA" id="ARBA00022833"/>
    </source>
</evidence>
<dbReference type="InterPro" id="IPR011032">
    <property type="entry name" value="GroES-like_sf"/>
</dbReference>
<evidence type="ECO:0000256" key="10">
    <source>
        <dbReference type="ARBA" id="ARBA00049243"/>
    </source>
</evidence>
<dbReference type="InterPro" id="IPR014183">
    <property type="entry name" value="ADH_3"/>
</dbReference>
<dbReference type="FunFam" id="3.40.50.720:FF:000003">
    <property type="entry name" value="S-(hydroxymethyl)glutathione dehydrogenase"/>
    <property type="match status" value="1"/>
</dbReference>
<feature type="domain" description="Alcohol dehydrogenase-like N-terminal" evidence="13">
    <location>
        <begin position="68"/>
        <end position="211"/>
    </location>
</feature>
<comment type="catalytic activity">
    <reaction evidence="9">
        <text>a secondary alcohol + NAD(+) = a ketone + NADH + H(+)</text>
        <dbReference type="Rhea" id="RHEA:10740"/>
        <dbReference type="ChEBI" id="CHEBI:15378"/>
        <dbReference type="ChEBI" id="CHEBI:17087"/>
        <dbReference type="ChEBI" id="CHEBI:35681"/>
        <dbReference type="ChEBI" id="CHEBI:57540"/>
        <dbReference type="ChEBI" id="CHEBI:57945"/>
        <dbReference type="EC" id="1.1.1.1"/>
    </reaction>
</comment>
<protein>
    <submittedName>
        <fullName evidence="14">Alcohol dehydrogenase</fullName>
    </submittedName>
</protein>
<accession>A0A2R5GC63</accession>
<keyword evidence="5" id="KW-0560">Oxidoreductase</keyword>
<evidence type="ECO:0000256" key="3">
    <source>
        <dbReference type="ARBA" id="ARBA00022723"/>
    </source>
</evidence>
<keyword evidence="3 11" id="KW-0479">Metal-binding</keyword>
<dbReference type="InterPro" id="IPR002328">
    <property type="entry name" value="ADH_Zn_CS"/>
</dbReference>
<dbReference type="GO" id="GO:0005829">
    <property type="term" value="C:cytosol"/>
    <property type="evidence" value="ECO:0007669"/>
    <property type="project" value="TreeGrafter"/>
</dbReference>
<dbReference type="PANTHER" id="PTHR43880:SF12">
    <property type="entry name" value="ALCOHOL DEHYDROGENASE CLASS-3"/>
    <property type="match status" value="1"/>
</dbReference>
<organism evidence="14 15">
    <name type="scientific">Hondaea fermentalgiana</name>
    <dbReference type="NCBI Taxonomy" id="2315210"/>
    <lineage>
        <taxon>Eukaryota</taxon>
        <taxon>Sar</taxon>
        <taxon>Stramenopiles</taxon>
        <taxon>Bigyra</taxon>
        <taxon>Labyrinthulomycetes</taxon>
        <taxon>Thraustochytrida</taxon>
        <taxon>Thraustochytriidae</taxon>
        <taxon>Hondaea</taxon>
    </lineage>
</organism>
<dbReference type="Gene3D" id="3.90.180.10">
    <property type="entry name" value="Medium-chain alcohol dehydrogenases, catalytic domain"/>
    <property type="match status" value="1"/>
</dbReference>
<dbReference type="Gene3D" id="3.40.50.720">
    <property type="entry name" value="NAD(P)-binding Rossmann-like Domain"/>
    <property type="match status" value="1"/>
</dbReference>
<keyword evidence="15" id="KW-1185">Reference proteome</keyword>
<keyword evidence="4 11" id="KW-0862">Zinc</keyword>
<keyword evidence="6" id="KW-0520">NAD</keyword>
<feature type="domain" description="Alcohol dehydrogenase-like C-terminal" evidence="12">
    <location>
        <begin position="253"/>
        <end position="384"/>
    </location>
</feature>
<gene>
    <name evidence="14" type="ORF">FCC1311_035402</name>
</gene>
<evidence type="ECO:0000256" key="2">
    <source>
        <dbReference type="ARBA" id="ARBA00010902"/>
    </source>
</evidence>
<dbReference type="Pfam" id="PF00107">
    <property type="entry name" value="ADH_zinc_N"/>
    <property type="match status" value="1"/>
</dbReference>